<dbReference type="InterPro" id="IPR043543">
    <property type="entry name" value="PAPPA/PAPPA2"/>
</dbReference>
<organism evidence="5 6">
    <name type="scientific">Thraustotheca clavata</name>
    <dbReference type="NCBI Taxonomy" id="74557"/>
    <lineage>
        <taxon>Eukaryota</taxon>
        <taxon>Sar</taxon>
        <taxon>Stramenopiles</taxon>
        <taxon>Oomycota</taxon>
        <taxon>Saprolegniomycetes</taxon>
        <taxon>Saprolegniales</taxon>
        <taxon>Achlyaceae</taxon>
        <taxon>Thraustotheca</taxon>
    </lineage>
</organism>
<evidence type="ECO:0000256" key="2">
    <source>
        <dbReference type="ARBA" id="ARBA00022737"/>
    </source>
</evidence>
<gene>
    <name evidence="5" type="ORF">THRCLA_03365</name>
</gene>
<dbReference type="PROSITE" id="PS00498">
    <property type="entry name" value="TYROSINASE_2"/>
    <property type="match status" value="1"/>
</dbReference>
<dbReference type="NCBIfam" id="TIGR02232">
    <property type="entry name" value="myxo_disulf_rpt"/>
    <property type="match status" value="12"/>
</dbReference>
<dbReference type="PANTHER" id="PTHR46130:SF1">
    <property type="entry name" value="PAPPALYSIN-2"/>
    <property type="match status" value="1"/>
</dbReference>
<dbReference type="EMBL" id="JNBS01000621">
    <property type="protein sequence ID" value="OQS04393.1"/>
    <property type="molecule type" value="Genomic_DNA"/>
</dbReference>
<dbReference type="PRINTS" id="PR00092">
    <property type="entry name" value="TYROSINASE"/>
</dbReference>
<evidence type="ECO:0000256" key="3">
    <source>
        <dbReference type="ARBA" id="ARBA00023157"/>
    </source>
</evidence>
<evidence type="ECO:0000259" key="4">
    <source>
        <dbReference type="PROSITE" id="PS00498"/>
    </source>
</evidence>
<dbReference type="PANTHER" id="PTHR46130">
    <property type="entry name" value="LAMGL DOMAIN-CONTAINING PROTEIN"/>
    <property type="match status" value="1"/>
</dbReference>
<keyword evidence="2" id="KW-0677">Repeat</keyword>
<dbReference type="OrthoDB" id="61409at2759"/>
<dbReference type="SUPFAM" id="SSF48056">
    <property type="entry name" value="Di-copper centre-containing domain"/>
    <property type="match status" value="1"/>
</dbReference>
<proteinExistence type="predicted"/>
<dbReference type="Proteomes" id="UP000243217">
    <property type="component" value="Unassembled WGS sequence"/>
</dbReference>
<evidence type="ECO:0000313" key="6">
    <source>
        <dbReference type="Proteomes" id="UP000243217"/>
    </source>
</evidence>
<dbReference type="STRING" id="74557.A0A1W0A285"/>
<dbReference type="InterPro" id="IPR008922">
    <property type="entry name" value="Di-copper_centre_dom_sf"/>
</dbReference>
<dbReference type="GO" id="GO:0016491">
    <property type="term" value="F:oxidoreductase activity"/>
    <property type="evidence" value="ECO:0007669"/>
    <property type="project" value="InterPro"/>
</dbReference>
<keyword evidence="1" id="KW-0732">Signal</keyword>
<reference evidence="5 6" key="1">
    <citation type="journal article" date="2014" name="Genome Biol. Evol.">
        <title>The secreted proteins of Achlya hypogyna and Thraustotheca clavata identify the ancestral oomycete secretome and reveal gene acquisitions by horizontal gene transfer.</title>
        <authorList>
            <person name="Misner I."/>
            <person name="Blouin N."/>
            <person name="Leonard G."/>
            <person name="Richards T.A."/>
            <person name="Lane C.E."/>
        </authorList>
    </citation>
    <scope>NUCLEOTIDE SEQUENCE [LARGE SCALE GENOMIC DNA]</scope>
    <source>
        <strain evidence="5 6">ATCC 34112</strain>
    </source>
</reference>
<name>A0A1W0A285_9STRA</name>
<evidence type="ECO:0000256" key="1">
    <source>
        <dbReference type="ARBA" id="ARBA00022729"/>
    </source>
</evidence>
<dbReference type="Gene3D" id="1.10.1280.10">
    <property type="entry name" value="Di-copper center containing domain from catechol oxidase"/>
    <property type="match status" value="1"/>
</dbReference>
<sequence length="1349" mass="142156">MKISLLLLAPLITADYCPDIFYKAANVILQSPFLLSKDPTLNNACHSCIANLAAKQPYAPLCYVIGMDGYDSSYPIQQDCHCLSFGLTETCAQVCLPNPICSQKSVKPECSACVAKAAPSTCGSNTPWTLPCYEACQSPSCILECSPGPQCHQADQICSSCVSKASSSCSNSLSSFGRGWSAGCTATCFGSTCKKECNRVCGNGYLTADEQCDDGNTASGDGCSANCQVESGFVCQGGSTSQCHLGTCGDGVLEGNETCDDGNIANGDGCSSACQVELGATCSGLPSICTAICGDGVFAVGLEQCDDGNKASGDGCSASCKTEKGYSCTTNSAHTSVCSTVCGDGYTIPGAEGCDDGNSASYDGCSSACQVELGYTCKAGSSGASVCQSNCGDKIVAFPLEACDDGNHINGDGCTLDCKIEQGFNCTTNAAHGSVCSPVCGDSYVATGETCDDGNSSPGDGCSNTCTIETGWTCDNTQTTAPNSVCTPICGDGIVRGWEQCDSKSSSCVNCKIFPAGPPKCGNGVLEANEQCDDGNTVSGDGCTSQCKLEPGYICQETNCFGICGDGVKVSSEGCDDGDALSGDGCSSTCTVETGYVCTVNSLNLSSCSPVCGDGKVISPETCDDANTASGDGCSSTCQTEKGFTCKANSNGVSSCLGNCGDGVKVATEACDDGNTKSGDGCSATCTIERGYSCSGSIPSVCNTVCGDGIITGNEQCDVGNNKGDAGCTSTCQVQKGYQCTQPNTGGPSTCTRVSSCGDGYLSAGEQCDDGNNNSGDGCSYRCRTEALYTCTNTNNASPSTCKKSNCVNIRKDWDAHSAQEKANYMYCVNQMFQTGYYQKLTGIHVYAPNDQYAHHTNGFVQWHRKWLLMVQNVMRSLGGVCSCINLPYWDWAKDAANMQLNGCQSKLDCNPILREWGGGGSTSSAYRTIPVYNDPATGSPTSSASGYCVYNDITKGWRAGYTLGQFSNRYEASCPIIRRGWDDYNDQSGYYSSPMASSSFLSLASSLARASSYSRFIPIALGDCHVLPHDGNGAYLSTFISPADPVFLLHHGNIDRVYALWEACHGCTNPSAATRTVEGTCYSGSGKGDGIDDEMSFLTYDDLGNGRFNIVPSDVAKDFAEWMPQGFHTPGDMMDTTTLGDYAYQYAANSLDSQLWSVSGCTTKRPSSVMLEQHPNFVMLSSRSLLQQNATSDDTTQQYIEWIEDLLEKVNSLISQLQQTNLFSLPFAQGLLGHLASVDMYAIDVAATCECMHINKVLLNRTDEHGPSFHDISAASKRHWNNTFSGTRTCFHRLYNTNESDVLQRQYCDVILDPSFEAAVESFVADMTSAFASTDLTSIITTITNYFK</sequence>
<protein>
    <recommendedName>
        <fullName evidence="4">Tyrosinase copper-binding domain-containing protein</fullName>
    </recommendedName>
</protein>
<dbReference type="GO" id="GO:0007166">
    <property type="term" value="P:cell surface receptor signaling pathway"/>
    <property type="evidence" value="ECO:0007669"/>
    <property type="project" value="TreeGrafter"/>
</dbReference>
<dbReference type="InterPro" id="IPR011936">
    <property type="entry name" value="Myxo_disulph_rpt"/>
</dbReference>
<accession>A0A1W0A285</accession>
<dbReference type="GO" id="GO:0004222">
    <property type="term" value="F:metalloendopeptidase activity"/>
    <property type="evidence" value="ECO:0007669"/>
    <property type="project" value="TreeGrafter"/>
</dbReference>
<comment type="caution">
    <text evidence="5">The sequence shown here is derived from an EMBL/GenBank/DDBJ whole genome shotgun (WGS) entry which is preliminary data.</text>
</comment>
<dbReference type="Pfam" id="PF00264">
    <property type="entry name" value="Tyrosinase"/>
    <property type="match status" value="1"/>
</dbReference>
<keyword evidence="6" id="KW-1185">Reference proteome</keyword>
<keyword evidence="3" id="KW-1015">Disulfide bond</keyword>
<dbReference type="GO" id="GO:0005615">
    <property type="term" value="C:extracellular space"/>
    <property type="evidence" value="ECO:0007669"/>
    <property type="project" value="TreeGrafter"/>
</dbReference>
<dbReference type="Pfam" id="PF13948">
    <property type="entry name" value="DUF4215"/>
    <property type="match status" value="12"/>
</dbReference>
<feature type="domain" description="Tyrosinase copper-binding" evidence="4">
    <location>
        <begin position="1045"/>
        <end position="1056"/>
    </location>
</feature>
<dbReference type="GO" id="GO:0006508">
    <property type="term" value="P:proteolysis"/>
    <property type="evidence" value="ECO:0007669"/>
    <property type="project" value="TreeGrafter"/>
</dbReference>
<dbReference type="InterPro" id="IPR002227">
    <property type="entry name" value="Tyrosinase_Cu-bd"/>
</dbReference>
<evidence type="ECO:0000313" key="5">
    <source>
        <dbReference type="EMBL" id="OQS04393.1"/>
    </source>
</evidence>